<organism evidence="10 11">
    <name type="scientific">Zingiber officinale</name>
    <name type="common">Ginger</name>
    <name type="synonym">Amomum zingiber</name>
    <dbReference type="NCBI Taxonomy" id="94328"/>
    <lineage>
        <taxon>Eukaryota</taxon>
        <taxon>Viridiplantae</taxon>
        <taxon>Streptophyta</taxon>
        <taxon>Embryophyta</taxon>
        <taxon>Tracheophyta</taxon>
        <taxon>Spermatophyta</taxon>
        <taxon>Magnoliopsida</taxon>
        <taxon>Liliopsida</taxon>
        <taxon>Zingiberales</taxon>
        <taxon>Zingiberaceae</taxon>
        <taxon>Zingiber</taxon>
    </lineage>
</organism>
<dbReference type="GO" id="GO:0016787">
    <property type="term" value="F:hydrolase activity"/>
    <property type="evidence" value="ECO:0007669"/>
    <property type="project" value="UniProtKB-KW"/>
</dbReference>
<dbReference type="InterPro" id="IPR033130">
    <property type="entry name" value="RNase_T2_His_AS_2"/>
</dbReference>
<comment type="similarity">
    <text evidence="1 9">Belongs to the RNase T2 family.</text>
</comment>
<evidence type="ECO:0000256" key="8">
    <source>
        <dbReference type="PROSITE-ProRule" id="PRU00708"/>
    </source>
</evidence>
<evidence type="ECO:0000256" key="1">
    <source>
        <dbReference type="ARBA" id="ARBA00007469"/>
    </source>
</evidence>
<dbReference type="InterPro" id="IPR018188">
    <property type="entry name" value="RNase_T2_His_AS_1"/>
</dbReference>
<dbReference type="InterPro" id="IPR033697">
    <property type="entry name" value="Ribonuclease_T2_eukaryotic"/>
</dbReference>
<dbReference type="AlphaFoldDB" id="A0A8J5H7S2"/>
<evidence type="ECO:0000256" key="5">
    <source>
        <dbReference type="ARBA" id="ARBA00023157"/>
    </source>
</evidence>
<evidence type="ECO:0000256" key="2">
    <source>
        <dbReference type="ARBA" id="ARBA00022722"/>
    </source>
</evidence>
<dbReference type="EMBL" id="JACMSC010000005">
    <property type="protein sequence ID" value="KAG6522564.1"/>
    <property type="molecule type" value="Genomic_DNA"/>
</dbReference>
<keyword evidence="5" id="KW-1015">Disulfide bond</keyword>
<keyword evidence="11" id="KW-1185">Reference proteome</keyword>
<keyword evidence="3" id="KW-0677">Repeat</keyword>
<evidence type="ECO:0000313" key="11">
    <source>
        <dbReference type="Proteomes" id="UP000734854"/>
    </source>
</evidence>
<dbReference type="GO" id="GO:0009451">
    <property type="term" value="P:RNA modification"/>
    <property type="evidence" value="ECO:0007669"/>
    <property type="project" value="InterPro"/>
</dbReference>
<feature type="repeat" description="PPR" evidence="8">
    <location>
        <begin position="331"/>
        <end position="365"/>
    </location>
</feature>
<dbReference type="FunFam" id="3.90.730.10:FF:000003">
    <property type="entry name" value="Ribonuclease 3"/>
    <property type="match status" value="1"/>
</dbReference>
<comment type="caution">
    <text evidence="10">The sequence shown here is derived from an EMBL/GenBank/DDBJ whole genome shotgun (WGS) entry which is preliminary data.</text>
</comment>
<dbReference type="PROSITE" id="PS51375">
    <property type="entry name" value="PPR"/>
    <property type="match status" value="2"/>
</dbReference>
<dbReference type="InterPro" id="IPR036430">
    <property type="entry name" value="RNase_T2-like_sf"/>
</dbReference>
<reference evidence="10 11" key="1">
    <citation type="submission" date="2020-08" db="EMBL/GenBank/DDBJ databases">
        <title>Plant Genome Project.</title>
        <authorList>
            <person name="Zhang R.-G."/>
        </authorList>
    </citation>
    <scope>NUCLEOTIDE SEQUENCE [LARGE SCALE GENOMIC DNA]</scope>
    <source>
        <tissue evidence="10">Rhizome</tissue>
    </source>
</reference>
<dbReference type="InterPro" id="IPR046960">
    <property type="entry name" value="PPR_At4g14850-like_plant"/>
</dbReference>
<dbReference type="CDD" id="cd01061">
    <property type="entry name" value="RNase_T2_euk"/>
    <property type="match status" value="1"/>
</dbReference>
<evidence type="ECO:0000313" key="10">
    <source>
        <dbReference type="EMBL" id="KAG6522564.1"/>
    </source>
</evidence>
<dbReference type="GO" id="GO:0033897">
    <property type="term" value="F:ribonuclease T2 activity"/>
    <property type="evidence" value="ECO:0007669"/>
    <property type="project" value="InterPro"/>
</dbReference>
<feature type="active site" evidence="7">
    <location>
        <position position="618"/>
    </location>
</feature>
<dbReference type="Pfam" id="PF00445">
    <property type="entry name" value="Ribonuclease_T2"/>
    <property type="match status" value="1"/>
</dbReference>
<dbReference type="SUPFAM" id="SSF55895">
    <property type="entry name" value="Ribonuclease Rh-like"/>
    <property type="match status" value="1"/>
</dbReference>
<feature type="active site" evidence="7">
    <location>
        <position position="560"/>
    </location>
</feature>
<dbReference type="Gene3D" id="1.25.40.10">
    <property type="entry name" value="Tetratricopeptide repeat domain"/>
    <property type="match status" value="3"/>
</dbReference>
<feature type="active site" evidence="7">
    <location>
        <position position="614"/>
    </location>
</feature>
<dbReference type="GO" id="GO:0003723">
    <property type="term" value="F:RNA binding"/>
    <property type="evidence" value="ECO:0007669"/>
    <property type="project" value="InterPro"/>
</dbReference>
<accession>A0A8J5H7S2</accession>
<sequence>MSKEYFSNEMLYLPALRSSKPYSRDLQKQLFLMLQHCRSMQQLSQLHAKLVVNGFFYKNVLITKLLSCCIASGNISYASLVFNQVLEPNTTLCNQMIRASFRSDVPGRSLYIYNRMRSKGGREDTQPNSYTYAFLLAACTKAGPNFLTQGEQLHCRVISGGFGSSIYVQTNLINMYSGTSSDGISKSHMIFKEIVNPNIISCNSMLAGFLRSGNVLLANQFFHDMPAKDKVSWTTMIAGYAKTGMSDQALKCFSQMRTHIKPDQVTMIAVLTACANWGDLELGRLMHGYSCQILHGQKCLVNLNNALIHMYVKCGAIDDAFQVFTQMSQKNTASWTTMIAGLAKHGCGNEALDLFQRMQENDVENEKPDWLTFIAVLCACSYLGMVDKGLFYFEQMITNHRIIPRMEHYCCIVDMLSRAGHLNQALEMIKKMPMEPNFAIWGALLGGCWIHKDVKLAAQIIDKLMEHEPDKVAGHLISVSNIYAAAMKRGVSQEFREMMLEMSIRKPTASSLIYMQGELTRNFQPYKDEVTSEWPGSYCDTKQSCCYPTAGKPKADFGIHGLWPNYADGSYPSNCDSGNAYDASQIGDLIGSLRSKWPSLACPSGDGSTFWRHEWEKHGTCSESVLDQHAYFQASLRLKSQINLLQVLQDAGIRPDGGFYSIRGISSAIRAGIGFEPGVECNVDEAGNRQLYQVYVCVDATGKRLIDCPVLPASKCSSRVEFPPF</sequence>
<dbReference type="Proteomes" id="UP000734854">
    <property type="component" value="Unassembled WGS sequence"/>
</dbReference>
<evidence type="ECO:0000256" key="4">
    <source>
        <dbReference type="ARBA" id="ARBA00022801"/>
    </source>
</evidence>
<dbReference type="PANTHER" id="PTHR47926">
    <property type="entry name" value="PENTATRICOPEPTIDE REPEAT-CONTAINING PROTEIN"/>
    <property type="match status" value="1"/>
</dbReference>
<dbReference type="NCBIfam" id="TIGR00756">
    <property type="entry name" value="PPR"/>
    <property type="match status" value="2"/>
</dbReference>
<dbReference type="Pfam" id="PF01535">
    <property type="entry name" value="PPR"/>
    <property type="match status" value="4"/>
</dbReference>
<dbReference type="InterPro" id="IPR002885">
    <property type="entry name" value="PPR_rpt"/>
</dbReference>
<gene>
    <name evidence="10" type="ORF">ZIOFF_019705</name>
</gene>
<dbReference type="PANTHER" id="PTHR47926:SF526">
    <property type="entry name" value="PENTACOTRIPEPTIDE-REPEAT REGION OF PRORP DOMAIN-CONTAINING PROTEIN"/>
    <property type="match status" value="1"/>
</dbReference>
<dbReference type="Pfam" id="PF13041">
    <property type="entry name" value="PPR_2"/>
    <property type="match status" value="1"/>
</dbReference>
<dbReference type="InterPro" id="IPR001568">
    <property type="entry name" value="RNase_T2-like"/>
</dbReference>
<evidence type="ECO:0000256" key="9">
    <source>
        <dbReference type="RuleBase" id="RU004328"/>
    </source>
</evidence>
<proteinExistence type="inferred from homology"/>
<feature type="repeat" description="PPR" evidence="8">
    <location>
        <begin position="229"/>
        <end position="259"/>
    </location>
</feature>
<dbReference type="Gene3D" id="3.90.730.10">
    <property type="entry name" value="Ribonuclease T2-like"/>
    <property type="match status" value="1"/>
</dbReference>
<dbReference type="PROSITE" id="PS00530">
    <property type="entry name" value="RNASE_T2_1"/>
    <property type="match status" value="1"/>
</dbReference>
<evidence type="ECO:0000256" key="3">
    <source>
        <dbReference type="ARBA" id="ARBA00022737"/>
    </source>
</evidence>
<name>A0A8J5H7S2_ZINOF</name>
<evidence type="ECO:0000256" key="7">
    <source>
        <dbReference type="PIRSR" id="PIRSR633697-1"/>
    </source>
</evidence>
<evidence type="ECO:0000256" key="6">
    <source>
        <dbReference type="ARBA" id="ARBA00023239"/>
    </source>
</evidence>
<keyword evidence="6" id="KW-0456">Lyase</keyword>
<keyword evidence="4" id="KW-0378">Hydrolase</keyword>
<keyword evidence="2" id="KW-0540">Nuclease</keyword>
<dbReference type="PROSITE" id="PS00531">
    <property type="entry name" value="RNASE_T2_2"/>
    <property type="match status" value="1"/>
</dbReference>
<dbReference type="InterPro" id="IPR011990">
    <property type="entry name" value="TPR-like_helical_dom_sf"/>
</dbReference>
<protein>
    <submittedName>
        <fullName evidence="10">Uncharacterized protein</fullName>
    </submittedName>
</protein>
<dbReference type="FunFam" id="1.25.40.10:FF:000090">
    <property type="entry name" value="Pentatricopeptide repeat-containing protein, chloroplastic"/>
    <property type="match status" value="1"/>
</dbReference>